<name>A0ACB0F426_RANTA</name>
<proteinExistence type="predicted"/>
<sequence>MTSGENRTGRIHSRPSPGSPSHASSPLRATRAPIAQPRPRDPLSDPPAPPRARPHRLPSIPGAHSPGGAPQPLVTRPAPPPPRPAQSPGSRPESSCPGHRRGGASGTRGAAPADGGLRLHGSAAGMPSRAPRPGRRARRAGERPGQREERGTQPGGASAQTCPVRSHKENPGCVCWKPRRGEQSGGGEGGPGPGRAERATLRAFVSGGAEAAAAAGRPERRMRRRAARIEGRCGGRLRGARPGAWRDLCV</sequence>
<evidence type="ECO:0000313" key="2">
    <source>
        <dbReference type="Proteomes" id="UP001162501"/>
    </source>
</evidence>
<organism evidence="1 2">
    <name type="scientific">Rangifer tarandus platyrhynchus</name>
    <name type="common">Svalbard reindeer</name>
    <dbReference type="NCBI Taxonomy" id="3082113"/>
    <lineage>
        <taxon>Eukaryota</taxon>
        <taxon>Metazoa</taxon>
        <taxon>Chordata</taxon>
        <taxon>Craniata</taxon>
        <taxon>Vertebrata</taxon>
        <taxon>Euteleostomi</taxon>
        <taxon>Mammalia</taxon>
        <taxon>Eutheria</taxon>
        <taxon>Laurasiatheria</taxon>
        <taxon>Artiodactyla</taxon>
        <taxon>Ruminantia</taxon>
        <taxon>Pecora</taxon>
        <taxon>Cervidae</taxon>
        <taxon>Odocoileinae</taxon>
        <taxon>Rangifer</taxon>
    </lineage>
</organism>
<dbReference type="Proteomes" id="UP001162501">
    <property type="component" value="Chromosome 3"/>
</dbReference>
<protein>
    <submittedName>
        <fullName evidence="1">Uncharacterized protein</fullName>
    </submittedName>
</protein>
<dbReference type="EMBL" id="OX596087">
    <property type="protein sequence ID" value="CAI9707069.1"/>
    <property type="molecule type" value="Genomic_DNA"/>
</dbReference>
<evidence type="ECO:0000313" key="1">
    <source>
        <dbReference type="EMBL" id="CAI9707069.1"/>
    </source>
</evidence>
<gene>
    <name evidence="1" type="ORF">MRATA1EN3_LOCUS18282</name>
</gene>
<accession>A0ACB0F426</accession>
<reference evidence="1" key="1">
    <citation type="submission" date="2023-05" db="EMBL/GenBank/DDBJ databases">
        <authorList>
            <consortium name="ELIXIR-Norway"/>
        </authorList>
    </citation>
    <scope>NUCLEOTIDE SEQUENCE</scope>
</reference>